<dbReference type="OrthoDB" id="6063315at2759"/>
<reference evidence="2 3" key="1">
    <citation type="submission" date="2020-06" db="EMBL/GenBank/DDBJ databases">
        <authorList>
            <person name="Li R."/>
            <person name="Bekaert M."/>
        </authorList>
    </citation>
    <scope>NUCLEOTIDE SEQUENCE [LARGE SCALE GENOMIC DNA]</scope>
    <source>
        <strain evidence="3">wild</strain>
    </source>
</reference>
<dbReference type="GO" id="GO:0015074">
    <property type="term" value="P:DNA integration"/>
    <property type="evidence" value="ECO:0007669"/>
    <property type="project" value="InterPro"/>
</dbReference>
<dbReference type="GO" id="GO:0003676">
    <property type="term" value="F:nucleic acid binding"/>
    <property type="evidence" value="ECO:0007669"/>
    <property type="project" value="InterPro"/>
</dbReference>
<dbReference type="Gene3D" id="3.30.420.10">
    <property type="entry name" value="Ribonuclease H-like superfamily/Ribonuclease H"/>
    <property type="match status" value="1"/>
</dbReference>
<keyword evidence="3" id="KW-1185">Reference proteome</keyword>
<dbReference type="PANTHER" id="PTHR46585:SF1">
    <property type="entry name" value="CHROMO DOMAIN-CONTAINING PROTEIN"/>
    <property type="match status" value="1"/>
</dbReference>
<dbReference type="AlphaFoldDB" id="A0A6J8AFD7"/>
<protein>
    <recommendedName>
        <fullName evidence="1">Integrase catalytic domain-containing protein</fullName>
    </recommendedName>
</protein>
<dbReference type="PROSITE" id="PS50994">
    <property type="entry name" value="INTEGRASE"/>
    <property type="match status" value="1"/>
</dbReference>
<dbReference type="PANTHER" id="PTHR46585">
    <property type="entry name" value="INTEGRASE CORE DOMAIN CONTAINING PROTEIN"/>
    <property type="match status" value="1"/>
</dbReference>
<dbReference type="InterPro" id="IPR012337">
    <property type="entry name" value="RNaseH-like_sf"/>
</dbReference>
<dbReference type="SUPFAM" id="SSF53098">
    <property type="entry name" value="Ribonuclease H-like"/>
    <property type="match status" value="1"/>
</dbReference>
<proteinExistence type="predicted"/>
<feature type="domain" description="Integrase catalytic" evidence="1">
    <location>
        <begin position="138"/>
        <end position="228"/>
    </location>
</feature>
<accession>A0A6J8AFD7</accession>
<dbReference type="EMBL" id="CACVKT020001131">
    <property type="protein sequence ID" value="CAC5365502.1"/>
    <property type="molecule type" value="Genomic_DNA"/>
</dbReference>
<evidence type="ECO:0000313" key="2">
    <source>
        <dbReference type="EMBL" id="CAC5365502.1"/>
    </source>
</evidence>
<evidence type="ECO:0000313" key="3">
    <source>
        <dbReference type="Proteomes" id="UP000507470"/>
    </source>
</evidence>
<dbReference type="Proteomes" id="UP000507470">
    <property type="component" value="Unassembled WGS sequence"/>
</dbReference>
<name>A0A6J8AFD7_MYTCO</name>
<gene>
    <name evidence="2" type="ORF">MCOR_6159</name>
</gene>
<dbReference type="InterPro" id="IPR001584">
    <property type="entry name" value="Integrase_cat-core"/>
</dbReference>
<dbReference type="InterPro" id="IPR036397">
    <property type="entry name" value="RNaseH_sf"/>
</dbReference>
<organism evidence="2 3">
    <name type="scientific">Mytilus coruscus</name>
    <name type="common">Sea mussel</name>
    <dbReference type="NCBI Taxonomy" id="42192"/>
    <lineage>
        <taxon>Eukaryota</taxon>
        <taxon>Metazoa</taxon>
        <taxon>Spiralia</taxon>
        <taxon>Lophotrochozoa</taxon>
        <taxon>Mollusca</taxon>
        <taxon>Bivalvia</taxon>
        <taxon>Autobranchia</taxon>
        <taxon>Pteriomorphia</taxon>
        <taxon>Mytilida</taxon>
        <taxon>Mytiloidea</taxon>
        <taxon>Mytilidae</taxon>
        <taxon>Mytilinae</taxon>
        <taxon>Mytilus</taxon>
    </lineage>
</organism>
<sequence>MTDEVEINRRIRNQLIFTYAREILGICRTINAQRCLGCQYNESNQLYHDCLTLTDNEVLIFHFEEAIQKINHDEIPDLLIKNIKKFDIPTENAKEFSESFNWNWWFENNQEKQLMELRIREAVDILTHYQRFQRARVVVSGPKEQLDIDLADMQSLSKDNDGVRFLLVAVDLFSRFAWVVPLKDKTGKEVEKALKIILDKVSPKKIRSDAGTEFKNKWIINDSKQNITLFPDNAPTNFKIHLAEPIQLDNIWKVALTEIHVKEDNRTMYMGGLYVLCDLVDYSIVNGGQRQPILRRLQCNKKGNWIHKYESPNYLSINKTQIFDIEFFILDSELKTPSFMKKPVSLTLHFRQYPFFL</sequence>
<evidence type="ECO:0000259" key="1">
    <source>
        <dbReference type="PROSITE" id="PS50994"/>
    </source>
</evidence>